<accession>A0ABQ4P8M0</accession>
<comment type="caution">
    <text evidence="2">The sequence shown here is derived from an EMBL/GenBank/DDBJ whole genome shotgun (WGS) entry which is preliminary data.</text>
</comment>
<proteinExistence type="predicted"/>
<sequence length="72" mass="8418">MWAGNRWMYLAVVIGLFARKVIGWPMPLSPDSWLTGKALSMAYEGRGKPKDVMFHSDQGTHYTSRRYRQLLW</sequence>
<evidence type="ECO:0000259" key="1">
    <source>
        <dbReference type="Pfam" id="PF00665"/>
    </source>
</evidence>
<feature type="domain" description="Integrase catalytic" evidence="1">
    <location>
        <begin position="3"/>
        <end position="72"/>
    </location>
</feature>
<dbReference type="EMBL" id="BPFB01000007">
    <property type="protein sequence ID" value="GIU43753.1"/>
    <property type="molecule type" value="Genomic_DNA"/>
</dbReference>
<evidence type="ECO:0000313" key="3">
    <source>
        <dbReference type="Proteomes" id="UP000761574"/>
    </source>
</evidence>
<reference evidence="2 3" key="1">
    <citation type="submission" date="2021-05" db="EMBL/GenBank/DDBJ databases">
        <title>Molecular characterization for Shewanella algae harboring chromosomal blaOXA-55-like strains isolated from clinical and environment sample.</title>
        <authorList>
            <person name="Ohama Y."/>
            <person name="Aoki K."/>
            <person name="Harada S."/>
            <person name="Moriya K."/>
            <person name="Ishii Y."/>
            <person name="Tateda K."/>
        </authorList>
    </citation>
    <scope>NUCLEOTIDE SEQUENCE [LARGE SCALE GENOMIC DNA]</scope>
    <source>
        <strain evidence="2 3">LMG 23746</strain>
    </source>
</reference>
<organism evidence="2 3">
    <name type="scientific">Shewanella algidipiscicola</name>
    <dbReference type="NCBI Taxonomy" id="614070"/>
    <lineage>
        <taxon>Bacteria</taxon>
        <taxon>Pseudomonadati</taxon>
        <taxon>Pseudomonadota</taxon>
        <taxon>Gammaproteobacteria</taxon>
        <taxon>Alteromonadales</taxon>
        <taxon>Shewanellaceae</taxon>
        <taxon>Shewanella</taxon>
    </lineage>
</organism>
<protein>
    <recommendedName>
        <fullName evidence="1">Integrase catalytic domain-containing protein</fullName>
    </recommendedName>
</protein>
<dbReference type="PANTHER" id="PTHR46889">
    <property type="entry name" value="TRANSPOSASE INSF FOR INSERTION SEQUENCE IS3B-RELATED"/>
    <property type="match status" value="1"/>
</dbReference>
<dbReference type="InterPro" id="IPR001584">
    <property type="entry name" value="Integrase_cat-core"/>
</dbReference>
<dbReference type="SUPFAM" id="SSF53098">
    <property type="entry name" value="Ribonuclease H-like"/>
    <property type="match status" value="1"/>
</dbReference>
<dbReference type="Gene3D" id="3.30.420.10">
    <property type="entry name" value="Ribonuclease H-like superfamily/Ribonuclease H"/>
    <property type="match status" value="1"/>
</dbReference>
<gene>
    <name evidence="2" type="ORF">TUM4630_07780</name>
</gene>
<dbReference type="PANTHER" id="PTHR46889:SF4">
    <property type="entry name" value="TRANSPOSASE INSO FOR INSERTION SEQUENCE ELEMENT IS911B-RELATED"/>
    <property type="match status" value="1"/>
</dbReference>
<keyword evidence="3" id="KW-1185">Reference proteome</keyword>
<dbReference type="Proteomes" id="UP000761574">
    <property type="component" value="Unassembled WGS sequence"/>
</dbReference>
<dbReference type="InterPro" id="IPR050900">
    <property type="entry name" value="Transposase_IS3/IS150/IS904"/>
</dbReference>
<name>A0ABQ4P8M0_9GAMM</name>
<dbReference type="InterPro" id="IPR012337">
    <property type="entry name" value="RNaseH-like_sf"/>
</dbReference>
<dbReference type="Pfam" id="PF00665">
    <property type="entry name" value="rve"/>
    <property type="match status" value="1"/>
</dbReference>
<dbReference type="InterPro" id="IPR036397">
    <property type="entry name" value="RNaseH_sf"/>
</dbReference>
<evidence type="ECO:0000313" key="2">
    <source>
        <dbReference type="EMBL" id="GIU43753.1"/>
    </source>
</evidence>